<evidence type="ECO:0000256" key="4">
    <source>
        <dbReference type="ARBA" id="ARBA00023027"/>
    </source>
</evidence>
<evidence type="ECO:0000259" key="7">
    <source>
        <dbReference type="Pfam" id="PF01761"/>
    </source>
</evidence>
<dbReference type="Proteomes" id="UP000675379">
    <property type="component" value="Unassembled WGS sequence"/>
</dbReference>
<comment type="cofactor">
    <cofactor evidence="1">
        <name>NAD(+)</name>
        <dbReference type="ChEBI" id="CHEBI:57540"/>
    </cofactor>
</comment>
<dbReference type="EMBL" id="JAGSCS010000003">
    <property type="protein sequence ID" value="MBR0575417.1"/>
    <property type="molecule type" value="Genomic_DNA"/>
</dbReference>
<evidence type="ECO:0000313" key="10">
    <source>
        <dbReference type="Proteomes" id="UP000675379"/>
    </source>
</evidence>
<evidence type="ECO:0000256" key="1">
    <source>
        <dbReference type="ARBA" id="ARBA00001911"/>
    </source>
</evidence>
<feature type="domain" description="3-dehydroquinate synthase C-terminal" evidence="8">
    <location>
        <begin position="165"/>
        <end position="304"/>
    </location>
</feature>
<dbReference type="Gene3D" id="3.40.50.1970">
    <property type="match status" value="1"/>
</dbReference>
<keyword evidence="4" id="KW-0520">NAD</keyword>
<dbReference type="InterPro" id="IPR030960">
    <property type="entry name" value="DHQS/DOIS_N"/>
</dbReference>
<comment type="caution">
    <text evidence="9">The sequence shown here is derived from an EMBL/GenBank/DDBJ whole genome shotgun (WGS) entry which is preliminary data.</text>
</comment>
<evidence type="ECO:0000256" key="3">
    <source>
        <dbReference type="ARBA" id="ARBA00022723"/>
    </source>
</evidence>
<dbReference type="CDD" id="cd08195">
    <property type="entry name" value="DHQS"/>
    <property type="match status" value="1"/>
</dbReference>
<dbReference type="GO" id="GO:0009073">
    <property type="term" value="P:aromatic amino acid family biosynthetic process"/>
    <property type="evidence" value="ECO:0007669"/>
    <property type="project" value="InterPro"/>
</dbReference>
<reference evidence="9" key="1">
    <citation type="submission" date="2021-04" db="EMBL/GenBank/DDBJ databases">
        <title>Proteiniclasticum sedimins sp. nov., an obligate anaerobic bacterium isolated from anaerobic sludge.</title>
        <authorList>
            <person name="Liu J."/>
        </authorList>
    </citation>
    <scope>NUCLEOTIDE SEQUENCE</scope>
    <source>
        <strain evidence="9">BAD-10</strain>
    </source>
</reference>
<dbReference type="RefSeq" id="WP_211799940.1">
    <property type="nucleotide sequence ID" value="NZ_JAGSCS010000003.1"/>
</dbReference>
<dbReference type="SUPFAM" id="SSF56796">
    <property type="entry name" value="Dehydroquinate synthase-like"/>
    <property type="match status" value="1"/>
</dbReference>
<comment type="cofactor">
    <cofactor evidence="2">
        <name>Co(2+)</name>
        <dbReference type="ChEBI" id="CHEBI:48828"/>
    </cofactor>
</comment>
<accession>A0A941CNQ1</accession>
<keyword evidence="3" id="KW-0479">Metal-binding</keyword>
<protein>
    <submittedName>
        <fullName evidence="9">3-dehydroquinate synthase</fullName>
    </submittedName>
</protein>
<evidence type="ECO:0000256" key="6">
    <source>
        <dbReference type="ARBA" id="ARBA00023285"/>
    </source>
</evidence>
<dbReference type="InterPro" id="IPR030963">
    <property type="entry name" value="DHQ_synth_fam"/>
</dbReference>
<dbReference type="InterPro" id="IPR056179">
    <property type="entry name" value="DHQS_C"/>
</dbReference>
<proteinExistence type="predicted"/>
<keyword evidence="6" id="KW-0170">Cobalt</keyword>
<dbReference type="PANTHER" id="PTHR43622">
    <property type="entry name" value="3-DEHYDROQUINATE SYNTHASE"/>
    <property type="match status" value="1"/>
</dbReference>
<dbReference type="Pfam" id="PF01761">
    <property type="entry name" value="DHQ_synthase"/>
    <property type="match status" value="1"/>
</dbReference>
<name>A0A941CNQ1_9CLOT</name>
<dbReference type="Gene3D" id="1.20.1090.10">
    <property type="entry name" value="Dehydroquinate synthase-like - alpha domain"/>
    <property type="match status" value="1"/>
</dbReference>
<dbReference type="AlphaFoldDB" id="A0A941CNQ1"/>
<dbReference type="PIRSF" id="PIRSF001455">
    <property type="entry name" value="DHQ_synth"/>
    <property type="match status" value="1"/>
</dbReference>
<dbReference type="GO" id="GO:0046872">
    <property type="term" value="F:metal ion binding"/>
    <property type="evidence" value="ECO:0007669"/>
    <property type="project" value="UniProtKB-KW"/>
</dbReference>
<gene>
    <name evidence="9" type="ORF">KCG48_03585</name>
</gene>
<feature type="domain" description="3-dehydroquinate synthase N-terminal" evidence="7">
    <location>
        <begin position="55"/>
        <end position="163"/>
    </location>
</feature>
<dbReference type="GO" id="GO:0003856">
    <property type="term" value="F:3-dehydroquinate synthase activity"/>
    <property type="evidence" value="ECO:0007669"/>
    <property type="project" value="TreeGrafter"/>
</dbReference>
<evidence type="ECO:0000259" key="8">
    <source>
        <dbReference type="Pfam" id="PF24621"/>
    </source>
</evidence>
<keyword evidence="5" id="KW-0456">Lyase</keyword>
<sequence>MKKALEQSDRIEFLDTVEETCGKLPDKTLFVVDSGVFYKTLSLANHLRGKSVLLLTPSETEKTLRTVEKIYGALFDGPDLRAMVVIGGGIVGDLAAFAAATYKRGIPLTLVPTTLLSMADSAVGGKNGVNYRGVKNYIGTFRKPDHIYICPAFLKTLSRKELRSGLGELLKYGLIGDEEILRLLAMAPENIQELPYPALIQRGLVIKSRLVAEDFHDVGVRNILNFGHNIGHALENATQGDLAHGEAVALGLLVELRLSEMLLQLDPSLRKNLTGLMDKFGMPTKIEGISGQALLPGLRKDKKNDDQLRFTLLERQNQPRIKVPVPEEAILQAWQDLMEKK</sequence>
<dbReference type="PANTHER" id="PTHR43622:SF1">
    <property type="entry name" value="3-DEHYDROQUINATE SYNTHASE"/>
    <property type="match status" value="1"/>
</dbReference>
<evidence type="ECO:0000256" key="5">
    <source>
        <dbReference type="ARBA" id="ARBA00023239"/>
    </source>
</evidence>
<evidence type="ECO:0000256" key="2">
    <source>
        <dbReference type="ARBA" id="ARBA00001941"/>
    </source>
</evidence>
<keyword evidence="10" id="KW-1185">Reference proteome</keyword>
<evidence type="ECO:0000313" key="9">
    <source>
        <dbReference type="EMBL" id="MBR0575417.1"/>
    </source>
</evidence>
<dbReference type="InterPro" id="IPR050071">
    <property type="entry name" value="Dehydroquinate_synthase"/>
</dbReference>
<organism evidence="9 10">
    <name type="scientific">Proteiniclasticum sediminis</name>
    <dbReference type="NCBI Taxonomy" id="2804028"/>
    <lineage>
        <taxon>Bacteria</taxon>
        <taxon>Bacillati</taxon>
        <taxon>Bacillota</taxon>
        <taxon>Clostridia</taxon>
        <taxon>Eubacteriales</taxon>
        <taxon>Clostridiaceae</taxon>
        <taxon>Proteiniclasticum</taxon>
    </lineage>
</organism>
<dbReference type="Pfam" id="PF24621">
    <property type="entry name" value="DHQS_C"/>
    <property type="match status" value="1"/>
</dbReference>